<proteinExistence type="predicted"/>
<comment type="caution">
    <text evidence="1">The sequence shown here is derived from an EMBL/GenBank/DDBJ whole genome shotgun (WGS) entry which is preliminary data.</text>
</comment>
<evidence type="ECO:0000313" key="2">
    <source>
        <dbReference type="Proteomes" id="UP000693946"/>
    </source>
</evidence>
<protein>
    <submittedName>
        <fullName evidence="1">Uncharacterized protein</fullName>
    </submittedName>
</protein>
<dbReference type="EMBL" id="JAGKHQ010000018">
    <property type="protein sequence ID" value="KAG7486925.1"/>
    <property type="molecule type" value="Genomic_DNA"/>
</dbReference>
<organism evidence="1 2">
    <name type="scientific">Solea senegalensis</name>
    <name type="common">Senegalese sole</name>
    <dbReference type="NCBI Taxonomy" id="28829"/>
    <lineage>
        <taxon>Eukaryota</taxon>
        <taxon>Metazoa</taxon>
        <taxon>Chordata</taxon>
        <taxon>Craniata</taxon>
        <taxon>Vertebrata</taxon>
        <taxon>Euteleostomi</taxon>
        <taxon>Actinopterygii</taxon>
        <taxon>Neopterygii</taxon>
        <taxon>Teleostei</taxon>
        <taxon>Neoteleostei</taxon>
        <taxon>Acanthomorphata</taxon>
        <taxon>Carangaria</taxon>
        <taxon>Pleuronectiformes</taxon>
        <taxon>Pleuronectoidei</taxon>
        <taxon>Soleidae</taxon>
        <taxon>Solea</taxon>
    </lineage>
</organism>
<dbReference type="Proteomes" id="UP000693946">
    <property type="component" value="Linkage Group LG6"/>
</dbReference>
<dbReference type="AlphaFoldDB" id="A0AAV6QEG8"/>
<evidence type="ECO:0000313" key="1">
    <source>
        <dbReference type="EMBL" id="KAG7486925.1"/>
    </source>
</evidence>
<sequence length="185" mass="20929">MESGVFLSSLGQFMLSPLVTWVRTFVPNDEGMHLDFAELLDGVFLNDIMTQMQLANFTDVCRFEGRQASGDNISQCKHVSLVPSQLQLPSRHDWFRLLVQLHWHPCTTLTPAGRSDTLRFTVTRGNQLTRQQEQFSFTLSHLVSTDGRVMDNVMQPYRGADTDRLALARWVETGGEDAARGNIVK</sequence>
<keyword evidence="2" id="KW-1185">Reference proteome</keyword>
<accession>A0AAV6QEG8</accession>
<gene>
    <name evidence="1" type="ORF">JOB18_042296</name>
</gene>
<reference evidence="1 2" key="1">
    <citation type="journal article" date="2021" name="Sci. Rep.">
        <title>Chromosome anchoring in Senegalese sole (Solea senegalensis) reveals sex-associated markers and genome rearrangements in flatfish.</title>
        <authorList>
            <person name="Guerrero-Cozar I."/>
            <person name="Gomez-Garrido J."/>
            <person name="Berbel C."/>
            <person name="Martinez-Blanch J.F."/>
            <person name="Alioto T."/>
            <person name="Claros M.G."/>
            <person name="Gagnaire P.A."/>
            <person name="Manchado M."/>
        </authorList>
    </citation>
    <scope>NUCLEOTIDE SEQUENCE [LARGE SCALE GENOMIC DNA]</scope>
    <source>
        <strain evidence="1">Sse05_10M</strain>
    </source>
</reference>
<name>A0AAV6QEG8_SOLSE</name>